<protein>
    <recommendedName>
        <fullName evidence="4">ABC transporter domain-containing protein</fullName>
    </recommendedName>
</protein>
<dbReference type="PANTHER" id="PTHR42939:SF1">
    <property type="entry name" value="ABC TRANSPORTER ATP-BINDING PROTEIN ALBC-RELATED"/>
    <property type="match status" value="1"/>
</dbReference>
<dbReference type="Pfam" id="PF00005">
    <property type="entry name" value="ABC_tran"/>
    <property type="match status" value="1"/>
</dbReference>
<keyword evidence="1" id="KW-0813">Transport</keyword>
<feature type="domain" description="ABC transporter" evidence="4">
    <location>
        <begin position="4"/>
        <end position="232"/>
    </location>
</feature>
<dbReference type="Gene3D" id="3.40.50.300">
    <property type="entry name" value="P-loop containing nucleotide triphosphate hydrolases"/>
    <property type="match status" value="1"/>
</dbReference>
<keyword evidence="3" id="KW-0067">ATP-binding</keyword>
<dbReference type="RefSeq" id="WP_345162430.1">
    <property type="nucleotide sequence ID" value="NZ_BAABGX010000001.1"/>
</dbReference>
<reference evidence="6" key="1">
    <citation type="journal article" date="2019" name="Int. J. Syst. Evol. Microbiol.">
        <title>The Global Catalogue of Microorganisms (GCM) 10K type strain sequencing project: providing services to taxonomists for standard genome sequencing and annotation.</title>
        <authorList>
            <consortium name="The Broad Institute Genomics Platform"/>
            <consortium name="The Broad Institute Genome Sequencing Center for Infectious Disease"/>
            <person name="Wu L."/>
            <person name="Ma J."/>
        </authorList>
    </citation>
    <scope>NUCLEOTIDE SEQUENCE [LARGE SCALE GENOMIC DNA]</scope>
    <source>
        <strain evidence="6">JCM 17917</strain>
    </source>
</reference>
<evidence type="ECO:0000313" key="5">
    <source>
        <dbReference type="EMBL" id="GAA4298713.1"/>
    </source>
</evidence>
<dbReference type="InterPro" id="IPR051782">
    <property type="entry name" value="ABC_Transporter_VariousFunc"/>
</dbReference>
<dbReference type="PROSITE" id="PS00211">
    <property type="entry name" value="ABC_TRANSPORTER_1"/>
    <property type="match status" value="1"/>
</dbReference>
<evidence type="ECO:0000256" key="1">
    <source>
        <dbReference type="ARBA" id="ARBA00022448"/>
    </source>
</evidence>
<gene>
    <name evidence="5" type="ORF">GCM10023183_07220</name>
</gene>
<dbReference type="SUPFAM" id="SSF52540">
    <property type="entry name" value="P-loop containing nucleoside triphosphate hydrolases"/>
    <property type="match status" value="1"/>
</dbReference>
<dbReference type="InterPro" id="IPR017871">
    <property type="entry name" value="ABC_transporter-like_CS"/>
</dbReference>
<organism evidence="5 6">
    <name type="scientific">Nibribacter koreensis</name>
    <dbReference type="NCBI Taxonomy" id="1084519"/>
    <lineage>
        <taxon>Bacteria</taxon>
        <taxon>Pseudomonadati</taxon>
        <taxon>Bacteroidota</taxon>
        <taxon>Cytophagia</taxon>
        <taxon>Cytophagales</taxon>
        <taxon>Hymenobacteraceae</taxon>
        <taxon>Nibribacter</taxon>
    </lineage>
</organism>
<accession>A0ABP8FAS7</accession>
<dbReference type="InterPro" id="IPR003593">
    <property type="entry name" value="AAA+_ATPase"/>
</dbReference>
<dbReference type="EMBL" id="BAABGX010000001">
    <property type="protein sequence ID" value="GAA4298713.1"/>
    <property type="molecule type" value="Genomic_DNA"/>
</dbReference>
<dbReference type="Proteomes" id="UP001501844">
    <property type="component" value="Unassembled WGS sequence"/>
</dbReference>
<evidence type="ECO:0000256" key="2">
    <source>
        <dbReference type="ARBA" id="ARBA00022741"/>
    </source>
</evidence>
<proteinExistence type="predicted"/>
<evidence type="ECO:0000313" key="6">
    <source>
        <dbReference type="Proteomes" id="UP001501844"/>
    </source>
</evidence>
<dbReference type="PANTHER" id="PTHR42939">
    <property type="entry name" value="ABC TRANSPORTER ATP-BINDING PROTEIN ALBC-RELATED"/>
    <property type="match status" value="1"/>
</dbReference>
<name>A0ABP8FAS7_9BACT</name>
<dbReference type="InterPro" id="IPR027417">
    <property type="entry name" value="P-loop_NTPase"/>
</dbReference>
<dbReference type="InterPro" id="IPR003439">
    <property type="entry name" value="ABC_transporter-like_ATP-bd"/>
</dbReference>
<comment type="caution">
    <text evidence="5">The sequence shown here is derived from an EMBL/GenBank/DDBJ whole genome shotgun (WGS) entry which is preliminary data.</text>
</comment>
<sequence length="292" mass="33417">MSILEFNNVTLHQGKKTILDNITFAIQEKQICCLLGRNGAGKSSLFKSVFGIFQLKAGYININGLEHSPDTRNQFLQQVGALIEGAALYEHLTGYENLDFVRRYYSGEKSRILEVLELVGLSPDQEKKTKYYSSGMKQRLGLAMALFHRPSLVILDEPTNALDPEGISEFRSLVKRLNRTEGVSFLISTHQLEEASFYRDRILILKQGRLVYDSAIQNTESFKLLPHQAYPHLAEELASQSFWREEEAFTLLQKPLATYPYIWEELNTPSLEDIYLALHQQKSHATHELLSY</sequence>
<keyword evidence="6" id="KW-1185">Reference proteome</keyword>
<keyword evidence="2" id="KW-0547">Nucleotide-binding</keyword>
<dbReference type="PROSITE" id="PS50893">
    <property type="entry name" value="ABC_TRANSPORTER_2"/>
    <property type="match status" value="1"/>
</dbReference>
<evidence type="ECO:0000256" key="3">
    <source>
        <dbReference type="ARBA" id="ARBA00022840"/>
    </source>
</evidence>
<evidence type="ECO:0000259" key="4">
    <source>
        <dbReference type="PROSITE" id="PS50893"/>
    </source>
</evidence>
<dbReference type="SMART" id="SM00382">
    <property type="entry name" value="AAA"/>
    <property type="match status" value="1"/>
</dbReference>